<dbReference type="EMBL" id="JBHUCO010000004">
    <property type="protein sequence ID" value="MFD1516589.1"/>
    <property type="molecule type" value="Genomic_DNA"/>
</dbReference>
<protein>
    <recommendedName>
        <fullName evidence="4">DUF485 domain-containing protein</fullName>
    </recommendedName>
</protein>
<keyword evidence="1" id="KW-0812">Transmembrane</keyword>
<evidence type="ECO:0000313" key="3">
    <source>
        <dbReference type="Proteomes" id="UP001597114"/>
    </source>
</evidence>
<sequence>MSESQENTNHAATEAAPSAASQLFDLRSIIALLFGVYGIILLVMGLFFESPGELEKAGGIDINLWSGIVMIVVAVLFALWAYLRPLVPPGERH</sequence>
<feature type="transmembrane region" description="Helical" evidence="1">
    <location>
        <begin position="60"/>
        <end position="83"/>
    </location>
</feature>
<keyword evidence="1" id="KW-1133">Transmembrane helix</keyword>
<dbReference type="RefSeq" id="WP_344728759.1">
    <property type="nucleotide sequence ID" value="NZ_BAAAUS010000055.1"/>
</dbReference>
<name>A0ABW4ELV1_9PSEU</name>
<keyword evidence="3" id="KW-1185">Reference proteome</keyword>
<proteinExistence type="predicted"/>
<accession>A0ABW4ELV1</accession>
<comment type="caution">
    <text evidence="2">The sequence shown here is derived from an EMBL/GenBank/DDBJ whole genome shotgun (WGS) entry which is preliminary data.</text>
</comment>
<evidence type="ECO:0008006" key="4">
    <source>
        <dbReference type="Google" id="ProtNLM"/>
    </source>
</evidence>
<evidence type="ECO:0000313" key="2">
    <source>
        <dbReference type="EMBL" id="MFD1516589.1"/>
    </source>
</evidence>
<dbReference type="Proteomes" id="UP001597114">
    <property type="component" value="Unassembled WGS sequence"/>
</dbReference>
<organism evidence="2 3">
    <name type="scientific">Pseudonocardia yunnanensis</name>
    <dbReference type="NCBI Taxonomy" id="58107"/>
    <lineage>
        <taxon>Bacteria</taxon>
        <taxon>Bacillati</taxon>
        <taxon>Actinomycetota</taxon>
        <taxon>Actinomycetes</taxon>
        <taxon>Pseudonocardiales</taxon>
        <taxon>Pseudonocardiaceae</taxon>
        <taxon>Pseudonocardia</taxon>
    </lineage>
</organism>
<keyword evidence="1" id="KW-0472">Membrane</keyword>
<feature type="transmembrane region" description="Helical" evidence="1">
    <location>
        <begin position="29"/>
        <end position="48"/>
    </location>
</feature>
<gene>
    <name evidence="2" type="ORF">ACFSJD_03770</name>
</gene>
<evidence type="ECO:0000256" key="1">
    <source>
        <dbReference type="SAM" id="Phobius"/>
    </source>
</evidence>
<reference evidence="3" key="1">
    <citation type="journal article" date="2019" name="Int. J. Syst. Evol. Microbiol.">
        <title>The Global Catalogue of Microorganisms (GCM) 10K type strain sequencing project: providing services to taxonomists for standard genome sequencing and annotation.</title>
        <authorList>
            <consortium name="The Broad Institute Genomics Platform"/>
            <consortium name="The Broad Institute Genome Sequencing Center for Infectious Disease"/>
            <person name="Wu L."/>
            <person name="Ma J."/>
        </authorList>
    </citation>
    <scope>NUCLEOTIDE SEQUENCE [LARGE SCALE GENOMIC DNA]</scope>
    <source>
        <strain evidence="3">CCM 7043</strain>
    </source>
</reference>